<evidence type="ECO:0008006" key="3">
    <source>
        <dbReference type="Google" id="ProtNLM"/>
    </source>
</evidence>
<keyword evidence="2" id="KW-1185">Reference proteome</keyword>
<evidence type="ECO:0000313" key="2">
    <source>
        <dbReference type="Proteomes" id="UP000029223"/>
    </source>
</evidence>
<gene>
    <name evidence="1" type="ORF">JCM19239_3657</name>
</gene>
<reference evidence="2" key="1">
    <citation type="submission" date="2014-09" db="EMBL/GenBank/DDBJ databases">
        <title>Vibrio variabilis JCM 19239. (C206) whole genome shotgun sequence.</title>
        <authorList>
            <person name="Sawabe T."/>
            <person name="Meirelles P."/>
            <person name="Nakanishi M."/>
            <person name="Sayaka M."/>
            <person name="Hattori M."/>
            <person name="Ohkuma M."/>
        </authorList>
    </citation>
    <scope>NUCLEOTIDE SEQUENCE [LARGE SCALE GENOMIC DNA]</scope>
    <source>
        <strain evidence="2">JCM 19239</strain>
    </source>
</reference>
<dbReference type="Proteomes" id="UP000029223">
    <property type="component" value="Unassembled WGS sequence"/>
</dbReference>
<protein>
    <recommendedName>
        <fullName evidence="3">Dihydrofolate reductase</fullName>
    </recommendedName>
</protein>
<proteinExistence type="predicted"/>
<organism evidence="1 2">
    <name type="scientific">Vibrio variabilis</name>
    <dbReference type="NCBI Taxonomy" id="990271"/>
    <lineage>
        <taxon>Bacteria</taxon>
        <taxon>Pseudomonadati</taxon>
        <taxon>Pseudomonadota</taxon>
        <taxon>Gammaproteobacteria</taxon>
        <taxon>Vibrionales</taxon>
        <taxon>Vibrionaceae</taxon>
        <taxon>Vibrio</taxon>
    </lineage>
</organism>
<dbReference type="EMBL" id="BBMS01000017">
    <property type="protein sequence ID" value="GAL26324.1"/>
    <property type="molecule type" value="Genomic_DNA"/>
</dbReference>
<comment type="caution">
    <text evidence="1">The sequence shown here is derived from an EMBL/GenBank/DDBJ whole genome shotgun (WGS) entry which is preliminary data.</text>
</comment>
<sequence length="37" mass="4059">MTSLDEALLLVSDVEETMIIGGGSFYTIACQWHINSI</sequence>
<name>A0ABQ0JC30_9VIBR</name>
<accession>A0ABQ0JC30</accession>
<evidence type="ECO:0000313" key="1">
    <source>
        <dbReference type="EMBL" id="GAL26324.1"/>
    </source>
</evidence>